<evidence type="ECO:0000313" key="2">
    <source>
        <dbReference type="Proteomes" id="UP000505355"/>
    </source>
</evidence>
<protein>
    <recommendedName>
        <fullName evidence="3">Lipoprotein</fullName>
    </recommendedName>
</protein>
<dbReference type="KEGG" id="mmab:HQ865_22965"/>
<dbReference type="Proteomes" id="UP000505355">
    <property type="component" value="Chromosome"/>
</dbReference>
<organism evidence="1 2">
    <name type="scientific">Mucilaginibacter mali</name>
    <dbReference type="NCBI Taxonomy" id="2740462"/>
    <lineage>
        <taxon>Bacteria</taxon>
        <taxon>Pseudomonadati</taxon>
        <taxon>Bacteroidota</taxon>
        <taxon>Sphingobacteriia</taxon>
        <taxon>Sphingobacteriales</taxon>
        <taxon>Sphingobacteriaceae</taxon>
        <taxon>Mucilaginibacter</taxon>
    </lineage>
</organism>
<gene>
    <name evidence="1" type="ORF">HQ865_22965</name>
</gene>
<evidence type="ECO:0000313" key="1">
    <source>
        <dbReference type="EMBL" id="QKJ32500.1"/>
    </source>
</evidence>
<evidence type="ECO:0008006" key="3">
    <source>
        <dbReference type="Google" id="ProtNLM"/>
    </source>
</evidence>
<dbReference type="EMBL" id="CP054139">
    <property type="protein sequence ID" value="QKJ32500.1"/>
    <property type="molecule type" value="Genomic_DNA"/>
</dbReference>
<dbReference type="AlphaFoldDB" id="A0A7D4UQC1"/>
<dbReference type="RefSeq" id="WP_173417149.1">
    <property type="nucleotide sequence ID" value="NZ_CP054139.1"/>
</dbReference>
<keyword evidence="2" id="KW-1185">Reference proteome</keyword>
<dbReference type="PROSITE" id="PS51257">
    <property type="entry name" value="PROKAR_LIPOPROTEIN"/>
    <property type="match status" value="1"/>
</dbReference>
<name>A0A7D4UQC1_9SPHI</name>
<accession>A0A7D4UQC1</accession>
<sequence length="185" mass="21400">MRYLYIRSVMFVILVLLTIACNNRINSKNTPVIAPGDLRTAIIKSLKSPFLKTDTLIVDDEWGFCGNSKPEEIPVIFDLKIDSTIYRAQLFKVTNQTIVTMKEYEAIMDTVLKYKFKGEYPESLWDTCRIGKTIASIHAEQISPTKVRLYEQYLLNDKSQSLTKEFNFTANRWIAHLMEQSDSNE</sequence>
<proteinExistence type="predicted"/>
<reference evidence="1 2" key="1">
    <citation type="submission" date="2020-05" db="EMBL/GenBank/DDBJ databases">
        <title>Mucilaginibacter mali sp. nov.</title>
        <authorList>
            <person name="Kim H.S."/>
            <person name="Lee K.C."/>
            <person name="Suh M.K."/>
            <person name="Kim J.-S."/>
            <person name="Han K.-I."/>
            <person name="Eom M.K."/>
            <person name="Shin Y.K."/>
            <person name="Lee J.-S."/>
        </authorList>
    </citation>
    <scope>NUCLEOTIDE SEQUENCE [LARGE SCALE GENOMIC DNA]</scope>
    <source>
        <strain evidence="1 2">G2-14</strain>
    </source>
</reference>